<dbReference type="SUPFAM" id="SSF53756">
    <property type="entry name" value="UDP-Glycosyltransferase/glycogen phosphorylase"/>
    <property type="match status" value="1"/>
</dbReference>
<dbReference type="CDD" id="cd03804">
    <property type="entry name" value="GT4_WbaZ-like"/>
    <property type="match status" value="1"/>
</dbReference>
<dbReference type="AlphaFoldDB" id="A0A1B2DI07"/>
<dbReference type="EMBL" id="CP016808">
    <property type="protein sequence ID" value="ANY67331.1"/>
    <property type="molecule type" value="Genomic_DNA"/>
</dbReference>
<evidence type="ECO:0000313" key="2">
    <source>
        <dbReference type="EMBL" id="ANY67331.1"/>
    </source>
</evidence>
<dbReference type="GO" id="GO:0016757">
    <property type="term" value="F:glycosyltransferase activity"/>
    <property type="evidence" value="ECO:0007669"/>
    <property type="project" value="InterPro"/>
</dbReference>
<dbReference type="Gene3D" id="3.40.50.2000">
    <property type="entry name" value="Glycogen Phosphorylase B"/>
    <property type="match status" value="2"/>
</dbReference>
<organism evidence="2">
    <name type="scientific">Paenibacillus sp. BIHB 4019</name>
    <dbReference type="NCBI Taxonomy" id="1870819"/>
    <lineage>
        <taxon>Bacteria</taxon>
        <taxon>Bacillati</taxon>
        <taxon>Bacillota</taxon>
        <taxon>Bacilli</taxon>
        <taxon>Bacillales</taxon>
        <taxon>Paenibacillaceae</taxon>
        <taxon>Paenibacillus</taxon>
    </lineage>
</organism>
<reference evidence="2" key="1">
    <citation type="submission" date="2016-08" db="EMBL/GenBank/DDBJ databases">
        <title>Complete Genome Seqeunce of Paenibacillus sp. BIHB 4019 from tea rhizoplane.</title>
        <authorList>
            <person name="Thakur R."/>
            <person name="Swarnkar M.K."/>
            <person name="Gulati A."/>
        </authorList>
    </citation>
    <scope>NUCLEOTIDE SEQUENCE [LARGE SCALE GENOMIC DNA]</scope>
    <source>
        <strain evidence="2">BIHB4019</strain>
    </source>
</reference>
<protein>
    <submittedName>
        <fullName evidence="2">Glycosyl transferase family 1</fullName>
    </submittedName>
</protein>
<gene>
    <name evidence="2" type="ORF">BBD42_13240</name>
</gene>
<name>A0A1B2DI07_9BACL</name>
<proteinExistence type="predicted"/>
<accession>A0A1B2DI07</accession>
<dbReference type="Pfam" id="PF00534">
    <property type="entry name" value="Glycos_transf_1"/>
    <property type="match status" value="1"/>
</dbReference>
<dbReference type="InterPro" id="IPR001296">
    <property type="entry name" value="Glyco_trans_1"/>
</dbReference>
<evidence type="ECO:0000259" key="1">
    <source>
        <dbReference type="Pfam" id="PF00534"/>
    </source>
</evidence>
<dbReference type="PANTHER" id="PTHR45947:SF3">
    <property type="entry name" value="SULFOQUINOVOSYL TRANSFERASE SQD2"/>
    <property type="match status" value="1"/>
</dbReference>
<dbReference type="RefSeq" id="WP_046233572.1">
    <property type="nucleotide sequence ID" value="NZ_CP016808.1"/>
</dbReference>
<feature type="domain" description="Glycosyl transferase family 1" evidence="1">
    <location>
        <begin position="193"/>
        <end position="350"/>
    </location>
</feature>
<keyword evidence="2" id="KW-0808">Transferase</keyword>
<dbReference type="InterPro" id="IPR050194">
    <property type="entry name" value="Glycosyltransferase_grp1"/>
</dbReference>
<dbReference type="PANTHER" id="PTHR45947">
    <property type="entry name" value="SULFOQUINOVOSYL TRANSFERASE SQD2"/>
    <property type="match status" value="1"/>
</dbReference>
<sequence>MRVAIVHEWLVTYAGSEKVVEQLLNIYPDADLFCVIDFLEEKDRHMLKGKKPITTFIQQLPFAKKMYKTYLPFMPLAVEQFDLSGYDVIISSSHAVAKGIITGPDQIHISYVHTPIRYAWDLQHQYLSELGKLKQLVSKLLLHQIRMWDVRTANGVDVFLANSSYIARRIHKIYRRQAQVVYPPVEVKAFGNHSNQDRKEYYFTASRLVPYKRIDLVVEAFAKMPDKELIVIGDGPEMKTLKQLATPNVKLLGYQPNAVLLKHMQQAKAFIFAGEEDFGISMVEAQAAGTPVIAYGKGGAQDIVKGLGENNPTGLFFEKQDAESVIDAVRQFELLSWMMTDANCRQNAQQFSVEAFLYHISSIVSGSFNERFNPMKVQA</sequence>